<dbReference type="Proteomes" id="UP000194450">
    <property type="component" value="Unassembled WGS sequence"/>
</dbReference>
<keyword evidence="9" id="KW-0966">Cell projection</keyword>
<keyword evidence="3 6" id="KW-0975">Bacterial flagellum</keyword>
<evidence type="ECO:0000256" key="1">
    <source>
        <dbReference type="ARBA" id="ARBA00004117"/>
    </source>
</evidence>
<evidence type="ECO:0000313" key="10">
    <source>
        <dbReference type="Proteomes" id="UP000194450"/>
    </source>
</evidence>
<keyword evidence="9" id="KW-0969">Cilium</keyword>
<evidence type="ECO:0000259" key="7">
    <source>
        <dbReference type="Pfam" id="PF06429"/>
    </source>
</evidence>
<sequence>MDRMLYIAMSGAKENMNGIALRANNLANTNSVGFKSDLQQARSMQAYGEGMPTRVFSLTESPGQNYAGGALMTTERNLDVAVNGDGWLAVADDEGNEAYTRNGSLQMTAEGMLQTSSGQPLLGDGGPIFLPIPVEKVEIGSDGSIMVRPQGAPAEAMEVVDRMKLVNPPNGEIERGKDGLYRRKDGFDAILAAEVRIEAGALEKSNVNPIEEMTQMISLQRQFDMNVKMMKTADENGQRSETLMRVS</sequence>
<gene>
    <name evidence="9" type="ORF">SAMN06297229_0655</name>
</gene>
<keyword evidence="9" id="KW-0282">Flagellum</keyword>
<evidence type="ECO:0000313" key="9">
    <source>
        <dbReference type="EMBL" id="SMQ62070.1"/>
    </source>
</evidence>
<dbReference type="GO" id="GO:0030694">
    <property type="term" value="C:bacterial-type flagellum basal body, rod"/>
    <property type="evidence" value="ECO:0007669"/>
    <property type="project" value="UniProtKB-UniRule"/>
</dbReference>
<dbReference type="NCBIfam" id="NF009280">
    <property type="entry name" value="PRK12640.1"/>
    <property type="match status" value="1"/>
</dbReference>
<dbReference type="EMBL" id="FXWH01000001">
    <property type="protein sequence ID" value="SMQ62070.1"/>
    <property type="molecule type" value="Genomic_DNA"/>
</dbReference>
<comment type="subcellular location">
    <subcellularLocation>
        <location evidence="1 6">Bacterial flagellum basal body</location>
    </subcellularLocation>
</comment>
<dbReference type="GO" id="GO:0071978">
    <property type="term" value="P:bacterial-type flagellum-dependent swarming motility"/>
    <property type="evidence" value="ECO:0007669"/>
    <property type="project" value="TreeGrafter"/>
</dbReference>
<dbReference type="SUPFAM" id="SSF117143">
    <property type="entry name" value="Flagellar hook protein flgE"/>
    <property type="match status" value="1"/>
</dbReference>
<evidence type="ECO:0000256" key="6">
    <source>
        <dbReference type="RuleBase" id="RU362116"/>
    </source>
</evidence>
<dbReference type="Pfam" id="PF06429">
    <property type="entry name" value="Flg_bbr_C"/>
    <property type="match status" value="1"/>
</dbReference>
<dbReference type="InterPro" id="IPR053967">
    <property type="entry name" value="LlgE_F_G-like_D1"/>
</dbReference>
<protein>
    <recommendedName>
        <fullName evidence="5 6">Flagellar basal-body rod protein FlgF</fullName>
    </recommendedName>
</protein>
<comment type="subunit">
    <text evidence="4 6">The basal body constitutes a major portion of the flagellar organelle and consists of five rings (E,L,P,S, and M) mounted on a central rod. The rod consists of about 26 subunits of FlgG in the distal portion, and FlgB, FlgC and FlgF are thought to build up the proximal portion of the rod with about 6 subunits each.</text>
</comment>
<dbReference type="Pfam" id="PF22692">
    <property type="entry name" value="LlgE_F_G_D1"/>
    <property type="match status" value="1"/>
</dbReference>
<dbReference type="PANTHER" id="PTHR30435">
    <property type="entry name" value="FLAGELLAR PROTEIN"/>
    <property type="match status" value="1"/>
</dbReference>
<dbReference type="InterPro" id="IPR010930">
    <property type="entry name" value="Flg_bb/hook_C_dom"/>
</dbReference>
<dbReference type="PANTHER" id="PTHR30435:SF18">
    <property type="entry name" value="FLAGELLAR BASAL-BODY ROD PROTEIN FLGF"/>
    <property type="match status" value="1"/>
</dbReference>
<feature type="domain" description="Flagellar hook protein FlgE/F/G-like D1" evidence="8">
    <location>
        <begin position="81"/>
        <end position="147"/>
    </location>
</feature>
<evidence type="ECO:0000256" key="3">
    <source>
        <dbReference type="ARBA" id="ARBA00023143"/>
    </source>
</evidence>
<dbReference type="AlphaFoldDB" id="A0A1Y6EM81"/>
<evidence type="ECO:0000256" key="2">
    <source>
        <dbReference type="ARBA" id="ARBA00009677"/>
    </source>
</evidence>
<evidence type="ECO:0000256" key="4">
    <source>
        <dbReference type="ARBA" id="ARBA00038560"/>
    </source>
</evidence>
<feature type="domain" description="Flagellar basal-body/hook protein C-terminal" evidence="7">
    <location>
        <begin position="199"/>
        <end position="240"/>
    </location>
</feature>
<keyword evidence="10" id="KW-1185">Reference proteome</keyword>
<dbReference type="NCBIfam" id="TIGR03506">
    <property type="entry name" value="FlgEFG_subfam"/>
    <property type="match status" value="1"/>
</dbReference>
<dbReference type="RefSeq" id="WP_086433819.1">
    <property type="nucleotide sequence ID" value="NZ_FXWH01000001.1"/>
</dbReference>
<name>A0A1Y6EM81_9GAMM</name>
<accession>A0A1Y6EM81</accession>
<reference evidence="10" key="1">
    <citation type="submission" date="2017-04" db="EMBL/GenBank/DDBJ databases">
        <authorList>
            <person name="Varghese N."/>
            <person name="Submissions S."/>
        </authorList>
    </citation>
    <scope>NUCLEOTIDE SEQUENCE [LARGE SCALE GENOMIC DNA]</scope>
</reference>
<comment type="similarity">
    <text evidence="2 6">Belongs to the flagella basal body rod proteins family.</text>
</comment>
<organism evidence="9 10">
    <name type="scientific">Pseudidiomarina planktonica</name>
    <dbReference type="NCBI Taxonomy" id="1323738"/>
    <lineage>
        <taxon>Bacteria</taxon>
        <taxon>Pseudomonadati</taxon>
        <taxon>Pseudomonadota</taxon>
        <taxon>Gammaproteobacteria</taxon>
        <taxon>Alteromonadales</taxon>
        <taxon>Idiomarinaceae</taxon>
        <taxon>Pseudidiomarina</taxon>
    </lineage>
</organism>
<proteinExistence type="inferred from homology"/>
<evidence type="ECO:0000259" key="8">
    <source>
        <dbReference type="Pfam" id="PF22692"/>
    </source>
</evidence>
<evidence type="ECO:0000256" key="5">
    <source>
        <dbReference type="ARBA" id="ARBA00040228"/>
    </source>
</evidence>
<dbReference type="OrthoDB" id="9804559at2"/>
<dbReference type="InterPro" id="IPR037925">
    <property type="entry name" value="FlgE/F/G-like"/>
</dbReference>
<dbReference type="InterPro" id="IPR020013">
    <property type="entry name" value="Flagellar_FlgE/F/G"/>
</dbReference>